<dbReference type="InParanoid" id="D8QK71"/>
<protein>
    <submittedName>
        <fullName evidence="2">Uncharacterized protein</fullName>
    </submittedName>
</protein>
<gene>
    <name evidence="2" type="ORF">SCHCODRAFT_238451</name>
</gene>
<dbReference type="Proteomes" id="UP000007431">
    <property type="component" value="Unassembled WGS sequence"/>
</dbReference>
<accession>D8QK71</accession>
<dbReference type="EMBL" id="GL377315">
    <property type="protein sequence ID" value="EFI91930.1"/>
    <property type="molecule type" value="Genomic_DNA"/>
</dbReference>
<dbReference type="VEuPathDB" id="FungiDB:SCHCODRAFT_02603493"/>
<keyword evidence="3" id="KW-1185">Reference proteome</keyword>
<dbReference type="OMA" id="LECTNRY"/>
<dbReference type="KEGG" id="scm:SCHCO_02603493"/>
<dbReference type="RefSeq" id="XP_003026833.1">
    <property type="nucleotide sequence ID" value="XM_003026787.1"/>
</dbReference>
<evidence type="ECO:0000313" key="2">
    <source>
        <dbReference type="EMBL" id="EFI91930.1"/>
    </source>
</evidence>
<reference evidence="2 3" key="1">
    <citation type="journal article" date="2010" name="Nat. Biotechnol.">
        <title>Genome sequence of the model mushroom Schizophyllum commune.</title>
        <authorList>
            <person name="Ohm R.A."/>
            <person name="de Jong J.F."/>
            <person name="Lugones L.G."/>
            <person name="Aerts A."/>
            <person name="Kothe E."/>
            <person name="Stajich J.E."/>
            <person name="de Vries R.P."/>
            <person name="Record E."/>
            <person name="Levasseur A."/>
            <person name="Baker S.E."/>
            <person name="Bartholomew K.A."/>
            <person name="Coutinho P.M."/>
            <person name="Erdmann S."/>
            <person name="Fowler T.J."/>
            <person name="Gathman A.C."/>
            <person name="Lombard V."/>
            <person name="Henrissat B."/>
            <person name="Knabe N."/>
            <person name="Kuees U."/>
            <person name="Lilly W.W."/>
            <person name="Lindquist E."/>
            <person name="Lucas S."/>
            <person name="Magnuson J.K."/>
            <person name="Piumi F."/>
            <person name="Raudaskoski M."/>
            <person name="Salamov A."/>
            <person name="Schmutz J."/>
            <person name="Schwarze F.W.M.R."/>
            <person name="vanKuyk P.A."/>
            <person name="Horton J.S."/>
            <person name="Grigoriev I.V."/>
            <person name="Woesten H.A.B."/>
        </authorList>
    </citation>
    <scope>NUCLEOTIDE SEQUENCE [LARGE SCALE GENOMIC DNA]</scope>
    <source>
        <strain evidence="3">H4-8 / FGSC 9210</strain>
    </source>
</reference>
<dbReference type="HOGENOM" id="CLU_912627_0_0_1"/>
<name>D8QK71_SCHCM</name>
<dbReference type="AlphaFoldDB" id="D8QK71"/>
<sequence length="359" mass="40164">MDVLEHIDWDAAKHAIESFMTKHGQTERLPPNSLYVTDDFETLDLRVDTEENATYTSFRLQSQEEDQDEPKEVTMYTVGVLTQKLLPPFKPKRKYYTGWDTVFKTFRQSVTLHGAGAIPLVKAVNCAKYCFVILDRNAAKSSTFPSERVCVDNFVVTNPYFEVGQDAKGKDKVVFTKLVDPFDDLNRQQGDGCVHTADNVVQYLEGYENDDGVFRHSSVTPSRFRPGDIVRVGFTVRMKQDKAYNNASSELDLILKSVTLIDDTLSKTIAIKQLDEPVGNGKKRAAVTHNALSEDVEERPISKVRKAMAKLSIRGGAMDVNNRNDPNGGSDTAGGSGSAVERNRTYFVSVSYIRNLLVK</sequence>
<feature type="region of interest" description="Disordered" evidence="1">
    <location>
        <begin position="315"/>
        <end position="338"/>
    </location>
</feature>
<dbReference type="GeneID" id="9593536"/>
<proteinExistence type="predicted"/>
<dbReference type="OrthoDB" id="3269456at2759"/>
<evidence type="ECO:0000313" key="3">
    <source>
        <dbReference type="Proteomes" id="UP000007431"/>
    </source>
</evidence>
<organism evidence="3">
    <name type="scientific">Schizophyllum commune (strain H4-8 / FGSC 9210)</name>
    <name type="common">Split gill fungus</name>
    <dbReference type="NCBI Taxonomy" id="578458"/>
    <lineage>
        <taxon>Eukaryota</taxon>
        <taxon>Fungi</taxon>
        <taxon>Dikarya</taxon>
        <taxon>Basidiomycota</taxon>
        <taxon>Agaricomycotina</taxon>
        <taxon>Agaricomycetes</taxon>
        <taxon>Agaricomycetidae</taxon>
        <taxon>Agaricales</taxon>
        <taxon>Schizophyllaceae</taxon>
        <taxon>Schizophyllum</taxon>
    </lineage>
</organism>
<evidence type="ECO:0000256" key="1">
    <source>
        <dbReference type="SAM" id="MobiDB-lite"/>
    </source>
</evidence>